<gene>
    <name evidence="2" type="ORF">CLODIP_2_CD09828</name>
</gene>
<feature type="transmembrane region" description="Helical" evidence="1">
    <location>
        <begin position="115"/>
        <end position="132"/>
    </location>
</feature>
<keyword evidence="3" id="KW-1185">Reference proteome</keyword>
<keyword evidence="1" id="KW-0812">Transmembrane</keyword>
<reference evidence="2 3" key="1">
    <citation type="submission" date="2020-04" db="EMBL/GenBank/DDBJ databases">
        <authorList>
            <person name="Alioto T."/>
            <person name="Alioto T."/>
            <person name="Gomez Garrido J."/>
        </authorList>
    </citation>
    <scope>NUCLEOTIDE SEQUENCE [LARGE SCALE GENOMIC DNA]</scope>
</reference>
<name>A0A8S1DIE9_9INSE</name>
<dbReference type="AlphaFoldDB" id="A0A8S1DIE9"/>
<keyword evidence="1" id="KW-1133">Transmembrane helix</keyword>
<protein>
    <submittedName>
        <fullName evidence="2">Uncharacterized protein</fullName>
    </submittedName>
</protein>
<comment type="caution">
    <text evidence="2">The sequence shown here is derived from an EMBL/GenBank/DDBJ whole genome shotgun (WGS) entry which is preliminary data.</text>
</comment>
<feature type="transmembrane region" description="Helical" evidence="1">
    <location>
        <begin position="85"/>
        <end position="108"/>
    </location>
</feature>
<proteinExistence type="predicted"/>
<feature type="transmembrane region" description="Helical" evidence="1">
    <location>
        <begin position="144"/>
        <end position="166"/>
    </location>
</feature>
<keyword evidence="1" id="KW-0472">Membrane</keyword>
<organism evidence="2 3">
    <name type="scientific">Cloeon dipterum</name>
    <dbReference type="NCBI Taxonomy" id="197152"/>
    <lineage>
        <taxon>Eukaryota</taxon>
        <taxon>Metazoa</taxon>
        <taxon>Ecdysozoa</taxon>
        <taxon>Arthropoda</taxon>
        <taxon>Hexapoda</taxon>
        <taxon>Insecta</taxon>
        <taxon>Pterygota</taxon>
        <taxon>Palaeoptera</taxon>
        <taxon>Ephemeroptera</taxon>
        <taxon>Pisciforma</taxon>
        <taxon>Baetidae</taxon>
        <taxon>Cloeon</taxon>
    </lineage>
</organism>
<dbReference type="EMBL" id="CADEPI010000258">
    <property type="protein sequence ID" value="CAB3382150.1"/>
    <property type="molecule type" value="Genomic_DNA"/>
</dbReference>
<sequence>MEQPRTNTAIYVIPMVCIQNKKMHKIYFSKFKQESEVPNTPESNPTPETTEFATKIQLKFDPLAIVDNSQRAAFERDSVFKKVCVFLFVLLICSIYNFLGFMVTYVFISKSYLNLWAAVFGVMISQLLLWPFARNSLPKDDYLLFLKCVLYIGLAGILCALLRCVYNIKRTEIQQQNNPNNQNDIQHWLE</sequence>
<evidence type="ECO:0000313" key="2">
    <source>
        <dbReference type="EMBL" id="CAB3382150.1"/>
    </source>
</evidence>
<evidence type="ECO:0000256" key="1">
    <source>
        <dbReference type="SAM" id="Phobius"/>
    </source>
</evidence>
<accession>A0A8S1DIE9</accession>
<dbReference type="Proteomes" id="UP000494165">
    <property type="component" value="Unassembled WGS sequence"/>
</dbReference>
<evidence type="ECO:0000313" key="3">
    <source>
        <dbReference type="Proteomes" id="UP000494165"/>
    </source>
</evidence>